<dbReference type="EMBL" id="JACIJH010000009">
    <property type="protein sequence ID" value="MBB5707324.1"/>
    <property type="molecule type" value="Genomic_DNA"/>
</dbReference>
<evidence type="ECO:0000256" key="1">
    <source>
        <dbReference type="SAM" id="MobiDB-lite"/>
    </source>
</evidence>
<evidence type="ECO:0000313" key="2">
    <source>
        <dbReference type="EMBL" id="MBB5707324.1"/>
    </source>
</evidence>
<keyword evidence="3" id="KW-1185">Reference proteome</keyword>
<dbReference type="AlphaFoldDB" id="A0A7W9ER94"/>
<feature type="region of interest" description="Disordered" evidence="1">
    <location>
        <begin position="1"/>
        <end position="22"/>
    </location>
</feature>
<sequence length="125" mass="13728">MRFGTEGFESGPPPAFTGNDGEDIALRTKQDRLKDAADAERDDEFVVFALVEIAARIIALHDHVQRQRARIDGLGFVHGSSPCEGRRLVFADVHPPSPSRLLTSPLPLPSRDPEFCGRVGHVRMG</sequence>
<accession>A0A7W9ER94</accession>
<comment type="caution">
    <text evidence="2">The sequence shown here is derived from an EMBL/GenBank/DDBJ whole genome shotgun (WGS) entry which is preliminary data.</text>
</comment>
<protein>
    <submittedName>
        <fullName evidence="2">Uncharacterized protein</fullName>
    </submittedName>
</protein>
<proteinExistence type="predicted"/>
<dbReference type="Proteomes" id="UP000537161">
    <property type="component" value="Unassembled WGS sequence"/>
</dbReference>
<organism evidence="2 3">
    <name type="scientific">Sphingopyxis panaciterrulae</name>
    <dbReference type="NCBI Taxonomy" id="462372"/>
    <lineage>
        <taxon>Bacteria</taxon>
        <taxon>Pseudomonadati</taxon>
        <taxon>Pseudomonadota</taxon>
        <taxon>Alphaproteobacteria</taxon>
        <taxon>Sphingomonadales</taxon>
        <taxon>Sphingomonadaceae</taxon>
        <taxon>Sphingopyxis</taxon>
    </lineage>
</organism>
<reference evidence="2 3" key="1">
    <citation type="submission" date="2020-08" db="EMBL/GenBank/DDBJ databases">
        <title>Genomic Encyclopedia of Type Strains, Phase IV (KMG-IV): sequencing the most valuable type-strain genomes for metagenomic binning, comparative biology and taxonomic classification.</title>
        <authorList>
            <person name="Goeker M."/>
        </authorList>
    </citation>
    <scope>NUCLEOTIDE SEQUENCE [LARGE SCALE GENOMIC DNA]</scope>
    <source>
        <strain evidence="2 3">DSM 27163</strain>
    </source>
</reference>
<evidence type="ECO:0000313" key="3">
    <source>
        <dbReference type="Proteomes" id="UP000537161"/>
    </source>
</evidence>
<name>A0A7W9ER94_9SPHN</name>
<gene>
    <name evidence="2" type="ORF">FHR21_002690</name>
</gene>